<comment type="caution">
    <text evidence="1">The sequence shown here is derived from an EMBL/GenBank/DDBJ whole genome shotgun (WGS) entry which is preliminary data.</text>
</comment>
<evidence type="ECO:0000313" key="2">
    <source>
        <dbReference type="Proteomes" id="UP000789342"/>
    </source>
</evidence>
<sequence>MSTTNLYDKIYDFLNELRSIIDRVIASVKNLYERSSPQYIRLLEVFPEKPSHDNAWKKSDNKLVVIAEKILNALNDAWKNHSFRPDFLESLNEGTYTSNVILPAIRATLQDLPLGQSSFISSFEKQSNASADRKGGDFQGR</sequence>
<keyword evidence="2" id="KW-1185">Reference proteome</keyword>
<reference evidence="1" key="1">
    <citation type="submission" date="2021-06" db="EMBL/GenBank/DDBJ databases">
        <authorList>
            <person name="Kallberg Y."/>
            <person name="Tangrot J."/>
            <person name="Rosling A."/>
        </authorList>
    </citation>
    <scope>NUCLEOTIDE SEQUENCE</scope>
    <source>
        <strain evidence="1">CL551</strain>
    </source>
</reference>
<evidence type="ECO:0000313" key="1">
    <source>
        <dbReference type="EMBL" id="CAG8561942.1"/>
    </source>
</evidence>
<proteinExistence type="predicted"/>
<dbReference type="AlphaFoldDB" id="A0A9N9BD25"/>
<dbReference type="OrthoDB" id="2441748at2759"/>
<dbReference type="EMBL" id="CAJVPV010003892">
    <property type="protein sequence ID" value="CAG8561942.1"/>
    <property type="molecule type" value="Genomic_DNA"/>
</dbReference>
<protein>
    <submittedName>
        <fullName evidence="1">14946_t:CDS:1</fullName>
    </submittedName>
</protein>
<dbReference type="Proteomes" id="UP000789342">
    <property type="component" value="Unassembled WGS sequence"/>
</dbReference>
<accession>A0A9N9BD25</accession>
<name>A0A9N9BD25_9GLOM</name>
<gene>
    <name evidence="1" type="ORF">AMORRO_LOCUS6060</name>
</gene>
<organism evidence="1 2">
    <name type="scientific">Acaulospora morrowiae</name>
    <dbReference type="NCBI Taxonomy" id="94023"/>
    <lineage>
        <taxon>Eukaryota</taxon>
        <taxon>Fungi</taxon>
        <taxon>Fungi incertae sedis</taxon>
        <taxon>Mucoromycota</taxon>
        <taxon>Glomeromycotina</taxon>
        <taxon>Glomeromycetes</taxon>
        <taxon>Diversisporales</taxon>
        <taxon>Acaulosporaceae</taxon>
        <taxon>Acaulospora</taxon>
    </lineage>
</organism>